<dbReference type="AlphaFoldDB" id="A0A2P4PLK4"/>
<feature type="transmembrane region" description="Helical" evidence="1">
    <location>
        <begin position="6"/>
        <end position="22"/>
    </location>
</feature>
<dbReference type="EMBL" id="AUPC02000195">
    <property type="protein sequence ID" value="POG66255.1"/>
    <property type="molecule type" value="Genomic_DNA"/>
</dbReference>
<evidence type="ECO:0000313" key="2">
    <source>
        <dbReference type="EMBL" id="POG66255.1"/>
    </source>
</evidence>
<evidence type="ECO:0000313" key="3">
    <source>
        <dbReference type="Proteomes" id="UP000018888"/>
    </source>
</evidence>
<dbReference type="VEuPathDB" id="FungiDB:RhiirFUN_014631"/>
<keyword evidence="1" id="KW-0812">Transmembrane</keyword>
<gene>
    <name evidence="2" type="ORF">GLOIN_2v1658428</name>
</gene>
<keyword evidence="1" id="KW-1133">Transmembrane helix</keyword>
<reference evidence="2 3" key="2">
    <citation type="journal article" date="2018" name="New Phytol.">
        <title>High intraspecific genome diversity in the model arbuscular mycorrhizal symbiont Rhizophagus irregularis.</title>
        <authorList>
            <person name="Chen E.C.H."/>
            <person name="Morin E."/>
            <person name="Beaudet D."/>
            <person name="Noel J."/>
            <person name="Yildirir G."/>
            <person name="Ndikumana S."/>
            <person name="Charron P."/>
            <person name="St-Onge C."/>
            <person name="Giorgi J."/>
            <person name="Kruger M."/>
            <person name="Marton T."/>
            <person name="Ropars J."/>
            <person name="Grigoriev I.V."/>
            <person name="Hainaut M."/>
            <person name="Henrissat B."/>
            <person name="Roux C."/>
            <person name="Martin F."/>
            <person name="Corradi N."/>
        </authorList>
    </citation>
    <scope>NUCLEOTIDE SEQUENCE [LARGE SCALE GENOMIC DNA]</scope>
    <source>
        <strain evidence="2 3">DAOM 197198</strain>
    </source>
</reference>
<dbReference type="Proteomes" id="UP000018888">
    <property type="component" value="Unassembled WGS sequence"/>
</dbReference>
<sequence length="136" mass="16234">MRVISFFVPLNFVILFYAYFMLKGVRDESKWMLFIVYFGNIFQVILLYFTTIDFCYKTSKPYSLKYCFTYGAIFNIYLWTTILSWIILILSTLNTIRCHSNFGKNLGVYLRHEPTPDVFKSKLERRESLTPIDLNL</sequence>
<name>A0A2P4PLK4_RHIID</name>
<proteinExistence type="predicted"/>
<keyword evidence="1" id="KW-0472">Membrane</keyword>
<comment type="caution">
    <text evidence="2">The sequence shown here is derived from an EMBL/GenBank/DDBJ whole genome shotgun (WGS) entry which is preliminary data.</text>
</comment>
<protein>
    <submittedName>
        <fullName evidence="2">Uncharacterized protein</fullName>
    </submittedName>
</protein>
<feature type="transmembrane region" description="Helical" evidence="1">
    <location>
        <begin position="31"/>
        <end position="50"/>
    </location>
</feature>
<accession>A0A2P4PLK4</accession>
<keyword evidence="3" id="KW-1185">Reference proteome</keyword>
<reference evidence="2 3" key="1">
    <citation type="journal article" date="2013" name="Proc. Natl. Acad. Sci. U.S.A.">
        <title>Genome of an arbuscular mycorrhizal fungus provides insight into the oldest plant symbiosis.</title>
        <authorList>
            <person name="Tisserant E."/>
            <person name="Malbreil M."/>
            <person name="Kuo A."/>
            <person name="Kohler A."/>
            <person name="Symeonidi A."/>
            <person name="Balestrini R."/>
            <person name="Charron P."/>
            <person name="Duensing N."/>
            <person name="Frei Dit Frey N."/>
            <person name="Gianinazzi-Pearson V."/>
            <person name="Gilbert L.B."/>
            <person name="Handa Y."/>
            <person name="Herr J.R."/>
            <person name="Hijri M."/>
            <person name="Koul R."/>
            <person name="Kawaguchi M."/>
            <person name="Krajinski F."/>
            <person name="Lammers P.J."/>
            <person name="Masclaux F.G."/>
            <person name="Murat C."/>
            <person name="Morin E."/>
            <person name="Ndikumana S."/>
            <person name="Pagni M."/>
            <person name="Petitpierre D."/>
            <person name="Requena N."/>
            <person name="Rosikiewicz P."/>
            <person name="Riley R."/>
            <person name="Saito K."/>
            <person name="San Clemente H."/>
            <person name="Shapiro H."/>
            <person name="van Tuinen D."/>
            <person name="Becard G."/>
            <person name="Bonfante P."/>
            <person name="Paszkowski U."/>
            <person name="Shachar-Hill Y.Y."/>
            <person name="Tuskan G.A."/>
            <person name="Young P.W."/>
            <person name="Sanders I.R."/>
            <person name="Henrissat B."/>
            <person name="Rensing S.A."/>
            <person name="Grigoriev I.V."/>
            <person name="Corradi N."/>
            <person name="Roux C."/>
            <person name="Martin F."/>
        </authorList>
    </citation>
    <scope>NUCLEOTIDE SEQUENCE [LARGE SCALE GENOMIC DNA]</scope>
    <source>
        <strain evidence="2 3">DAOM 197198</strain>
    </source>
</reference>
<organism evidence="2 3">
    <name type="scientific">Rhizophagus irregularis (strain DAOM 181602 / DAOM 197198 / MUCL 43194)</name>
    <name type="common">Arbuscular mycorrhizal fungus</name>
    <name type="synonym">Glomus intraradices</name>
    <dbReference type="NCBI Taxonomy" id="747089"/>
    <lineage>
        <taxon>Eukaryota</taxon>
        <taxon>Fungi</taxon>
        <taxon>Fungi incertae sedis</taxon>
        <taxon>Mucoromycota</taxon>
        <taxon>Glomeromycotina</taxon>
        <taxon>Glomeromycetes</taxon>
        <taxon>Glomerales</taxon>
        <taxon>Glomeraceae</taxon>
        <taxon>Rhizophagus</taxon>
    </lineage>
</organism>
<evidence type="ECO:0000256" key="1">
    <source>
        <dbReference type="SAM" id="Phobius"/>
    </source>
</evidence>
<feature type="transmembrane region" description="Helical" evidence="1">
    <location>
        <begin position="70"/>
        <end position="90"/>
    </location>
</feature>